<evidence type="ECO:0000256" key="1">
    <source>
        <dbReference type="ARBA" id="ARBA00022448"/>
    </source>
</evidence>
<evidence type="ECO:0000256" key="6">
    <source>
        <dbReference type="SAM" id="SignalP"/>
    </source>
</evidence>
<evidence type="ECO:0000313" key="9">
    <source>
        <dbReference type="Proteomes" id="UP000182771"/>
    </source>
</evidence>
<protein>
    <submittedName>
        <fullName evidence="8">Azurin</fullName>
    </submittedName>
</protein>
<gene>
    <name evidence="8" type="ORF">SAMN05444420_104234</name>
</gene>
<dbReference type="PROSITE" id="PS51257">
    <property type="entry name" value="PROKAR_LIPOPROTEIN"/>
    <property type="match status" value="1"/>
</dbReference>
<dbReference type="InterPro" id="IPR014068">
    <property type="entry name" value="Azurin"/>
</dbReference>
<keyword evidence="4" id="KW-0186">Copper</keyword>
<feature type="domain" description="Blue (type 1) copper" evidence="7">
    <location>
        <begin position="52"/>
        <end position="171"/>
    </location>
</feature>
<proteinExistence type="predicted"/>
<dbReference type="PANTHER" id="PTHR38439">
    <property type="entry name" value="AURACYANIN-B"/>
    <property type="match status" value="1"/>
</dbReference>
<evidence type="ECO:0000259" key="7">
    <source>
        <dbReference type="Pfam" id="PF00127"/>
    </source>
</evidence>
<evidence type="ECO:0000313" key="8">
    <source>
        <dbReference type="EMBL" id="SDW85051.1"/>
    </source>
</evidence>
<dbReference type="PANTHER" id="PTHR38439:SF2">
    <property type="entry name" value="OUTER MEMBRANE PROTEIN H.8"/>
    <property type="match status" value="1"/>
</dbReference>
<organism evidence="8 9">
    <name type="scientific">Capnocytophaga granulosa</name>
    <dbReference type="NCBI Taxonomy" id="45242"/>
    <lineage>
        <taxon>Bacteria</taxon>
        <taxon>Pseudomonadati</taxon>
        <taxon>Bacteroidota</taxon>
        <taxon>Flavobacteriia</taxon>
        <taxon>Flavobacteriales</taxon>
        <taxon>Flavobacteriaceae</taxon>
        <taxon>Capnocytophaga</taxon>
    </lineage>
</organism>
<keyword evidence="3" id="KW-0249">Electron transport</keyword>
<dbReference type="GO" id="GO:0005507">
    <property type="term" value="F:copper ion binding"/>
    <property type="evidence" value="ECO:0007669"/>
    <property type="project" value="InterPro"/>
</dbReference>
<dbReference type="InterPro" id="IPR008972">
    <property type="entry name" value="Cupredoxin"/>
</dbReference>
<feature type="signal peptide" evidence="6">
    <location>
        <begin position="1"/>
        <end position="22"/>
    </location>
</feature>
<dbReference type="AlphaFoldDB" id="A0A1H2WWV4"/>
<dbReference type="EMBL" id="FNND01000004">
    <property type="protein sequence ID" value="SDW85051.1"/>
    <property type="molecule type" value="Genomic_DNA"/>
</dbReference>
<dbReference type="InterPro" id="IPR028871">
    <property type="entry name" value="BlueCu_1_BS"/>
</dbReference>
<evidence type="ECO:0000256" key="5">
    <source>
        <dbReference type="SAM" id="MobiDB-lite"/>
    </source>
</evidence>
<dbReference type="SUPFAM" id="SSF49503">
    <property type="entry name" value="Cupredoxins"/>
    <property type="match status" value="1"/>
</dbReference>
<dbReference type="Proteomes" id="UP000182771">
    <property type="component" value="Unassembled WGS sequence"/>
</dbReference>
<accession>A0A1H2WWV4</accession>
<dbReference type="NCBIfam" id="TIGR02695">
    <property type="entry name" value="azurin"/>
    <property type="match status" value="1"/>
</dbReference>
<feature type="chain" id="PRO_5028855386" evidence="6">
    <location>
        <begin position="23"/>
        <end position="171"/>
    </location>
</feature>
<name>A0A1H2WWV4_9FLAO</name>
<evidence type="ECO:0000256" key="3">
    <source>
        <dbReference type="ARBA" id="ARBA00022982"/>
    </source>
</evidence>
<keyword evidence="6" id="KW-0732">Signal</keyword>
<evidence type="ECO:0000256" key="2">
    <source>
        <dbReference type="ARBA" id="ARBA00022723"/>
    </source>
</evidence>
<feature type="compositionally biased region" description="Low complexity" evidence="5">
    <location>
        <begin position="27"/>
        <end position="42"/>
    </location>
</feature>
<keyword evidence="9" id="KW-1185">Reference proteome</keyword>
<keyword evidence="2" id="KW-0479">Metal-binding</keyword>
<dbReference type="InterPro" id="IPR050845">
    <property type="entry name" value="Cu-binding_ET"/>
</dbReference>
<evidence type="ECO:0000256" key="4">
    <source>
        <dbReference type="ARBA" id="ARBA00023008"/>
    </source>
</evidence>
<dbReference type="GO" id="GO:0009055">
    <property type="term" value="F:electron transfer activity"/>
    <property type="evidence" value="ECO:0007669"/>
    <property type="project" value="InterPro"/>
</dbReference>
<dbReference type="CDD" id="cd13922">
    <property type="entry name" value="Azurin"/>
    <property type="match status" value="1"/>
</dbReference>
<sequence>MKKTLFLMATVALMVASCGNNKKPEEAAQTTEQPAATEAPATNQDAEAANVTLEATDQMTFNLKEIKVKAGQTVNLTLKHVGQMDKKVMGHNFVLLKKGTDLSAFGEAAVAAGPANEYIPNGGADVIAHTKLIGGGESDTISFKAPEAGTYDFICSFPGHLALMKGTFIVE</sequence>
<reference evidence="8 9" key="1">
    <citation type="submission" date="2016-10" db="EMBL/GenBank/DDBJ databases">
        <authorList>
            <person name="Varghese N."/>
            <person name="Submissions S."/>
        </authorList>
    </citation>
    <scope>NUCLEOTIDE SEQUENCE [LARGE SCALE GENOMIC DNA]</scope>
    <source>
        <strain evidence="8 9">DSM 11449</strain>
    </source>
</reference>
<dbReference type="PROSITE" id="PS00196">
    <property type="entry name" value="COPPER_BLUE"/>
    <property type="match status" value="1"/>
</dbReference>
<feature type="region of interest" description="Disordered" evidence="5">
    <location>
        <begin position="24"/>
        <end position="44"/>
    </location>
</feature>
<dbReference type="Pfam" id="PF00127">
    <property type="entry name" value="Copper-bind"/>
    <property type="match status" value="1"/>
</dbReference>
<dbReference type="InterPro" id="IPR000923">
    <property type="entry name" value="BlueCu_1"/>
</dbReference>
<dbReference type="Gene3D" id="2.60.40.420">
    <property type="entry name" value="Cupredoxins - blue copper proteins"/>
    <property type="match status" value="1"/>
</dbReference>
<keyword evidence="1" id="KW-0813">Transport</keyword>
<comment type="caution">
    <text evidence="8">The sequence shown here is derived from an EMBL/GenBank/DDBJ whole genome shotgun (WGS) entry which is preliminary data.</text>
</comment>